<dbReference type="AlphaFoldDB" id="A0A136M0P0"/>
<dbReference type="Pfam" id="PF01180">
    <property type="entry name" value="DHO_dh"/>
    <property type="match status" value="1"/>
</dbReference>
<dbReference type="GO" id="GO:0106430">
    <property type="term" value="F:dihydroorotate dehydrogenase (quinone) activity"/>
    <property type="evidence" value="ECO:0007669"/>
    <property type="project" value="UniProtKB-EC"/>
</dbReference>
<evidence type="ECO:0000256" key="3">
    <source>
        <dbReference type="ARBA" id="ARBA00022630"/>
    </source>
</evidence>
<dbReference type="InterPro" id="IPR005719">
    <property type="entry name" value="Dihydroorotate_DH_2"/>
</dbReference>
<dbReference type="Gene3D" id="3.20.20.70">
    <property type="entry name" value="Aldolase class I"/>
    <property type="match status" value="1"/>
</dbReference>
<protein>
    <recommendedName>
        <fullName evidence="8">Dihydroorotate dehydrogenase (quinone)</fullName>
        <ecNumber evidence="8">1.3.5.2</ecNumber>
    </recommendedName>
</protein>
<comment type="cofactor">
    <cofactor evidence="1">
        <name>FMN</name>
        <dbReference type="ChEBI" id="CHEBI:58210"/>
    </cofactor>
</comment>
<dbReference type="CDD" id="cd04738">
    <property type="entry name" value="DHOD_2_like"/>
    <property type="match status" value="1"/>
</dbReference>
<comment type="pathway">
    <text evidence="2">Pyrimidine metabolism; UMP biosynthesis via de novo pathway.</text>
</comment>
<evidence type="ECO:0000256" key="5">
    <source>
        <dbReference type="ARBA" id="ARBA00022975"/>
    </source>
</evidence>
<evidence type="ECO:0000256" key="2">
    <source>
        <dbReference type="ARBA" id="ARBA00004725"/>
    </source>
</evidence>
<name>A0A136M0P0_9BACT</name>
<reference evidence="10 11" key="1">
    <citation type="submission" date="2015-02" db="EMBL/GenBank/DDBJ databases">
        <title>Improved understanding of the partial-nitritation anammox process through 23 genomes representing the majority of the microbial community.</title>
        <authorList>
            <person name="Speth D.R."/>
            <person name="In T Zandt M."/>
            <person name="Guerrero Cruz S."/>
            <person name="Jetten M.S."/>
            <person name="Dutilh B.E."/>
        </authorList>
    </citation>
    <scope>NUCLEOTIDE SEQUENCE [LARGE SCALE GENOMIC DNA]</scope>
    <source>
        <strain evidence="10">OLB20</strain>
    </source>
</reference>
<organism evidence="10 11">
    <name type="scientific">candidate division WS6 bacterium OLB20</name>
    <dbReference type="NCBI Taxonomy" id="1617426"/>
    <lineage>
        <taxon>Bacteria</taxon>
        <taxon>Candidatus Dojkabacteria</taxon>
    </lineage>
</organism>
<dbReference type="InterPro" id="IPR005720">
    <property type="entry name" value="Dihydroorotate_DH_cat"/>
</dbReference>
<dbReference type="SUPFAM" id="SSF51395">
    <property type="entry name" value="FMN-linked oxidoreductases"/>
    <property type="match status" value="1"/>
</dbReference>
<dbReference type="PATRIC" id="fig|1617426.3.peg.339"/>
<dbReference type="InterPro" id="IPR013785">
    <property type="entry name" value="Aldolase_TIM"/>
</dbReference>
<evidence type="ECO:0000313" key="11">
    <source>
        <dbReference type="Proteomes" id="UP000070457"/>
    </source>
</evidence>
<sequence>MHLLGPLYRNGIKPLLFRFDPESVHDRMLTAGRLLGAIPPARFLTRLALRFDHPVLSQTVSGVLFPNPVGLSAGFDKNAELTRILPAVGFGYSELGSVTWKPYQGNPRPRLTRLPKSKAIVVYYGLKNIGVERILPRIPDRGSRHPFSISIAKTNSEATARTEDGIEDYYQCMKTVLASNKGDILTINISCPNTFGGEPFTTPERLDALLSRLDTLHSDRPVWIKMPINQTWDEFRDLLVTASDHKVDGVVIGNLTKARDPGLILDDLSDDVKGGISGVPTRELSNNLISRTFQEFGQRFTIIGVGGIFSAEDAYEKIRLGATLLQMITGMIYEGPQIIGEINKGLAELLRQDGYASITEAVGSAHTS</sequence>
<dbReference type="GO" id="GO:0005886">
    <property type="term" value="C:plasma membrane"/>
    <property type="evidence" value="ECO:0007669"/>
    <property type="project" value="TreeGrafter"/>
</dbReference>
<evidence type="ECO:0000256" key="7">
    <source>
        <dbReference type="ARBA" id="ARBA00023136"/>
    </source>
</evidence>
<evidence type="ECO:0000313" key="10">
    <source>
        <dbReference type="EMBL" id="KXK27463.1"/>
    </source>
</evidence>
<dbReference type="EC" id="1.3.5.2" evidence="8"/>
<keyword evidence="7" id="KW-0472">Membrane</keyword>
<dbReference type="NCBIfam" id="NF003652">
    <property type="entry name" value="PRK05286.2-5"/>
    <property type="match status" value="1"/>
</dbReference>
<keyword evidence="5" id="KW-0665">Pyrimidine biosynthesis</keyword>
<dbReference type="InterPro" id="IPR050074">
    <property type="entry name" value="DHO_dehydrogenase"/>
</dbReference>
<evidence type="ECO:0000256" key="8">
    <source>
        <dbReference type="NCBIfam" id="TIGR01036"/>
    </source>
</evidence>
<proteinExistence type="predicted"/>
<dbReference type="Proteomes" id="UP000070457">
    <property type="component" value="Unassembled WGS sequence"/>
</dbReference>
<dbReference type="NCBIfam" id="TIGR01036">
    <property type="entry name" value="pyrD_sub2"/>
    <property type="match status" value="1"/>
</dbReference>
<evidence type="ECO:0000256" key="6">
    <source>
        <dbReference type="ARBA" id="ARBA00023002"/>
    </source>
</evidence>
<dbReference type="PANTHER" id="PTHR48109">
    <property type="entry name" value="DIHYDROOROTATE DEHYDROGENASE (QUINONE), MITOCHONDRIAL-RELATED"/>
    <property type="match status" value="1"/>
</dbReference>
<keyword evidence="3" id="KW-0285">Flavoprotein</keyword>
<dbReference type="GO" id="GO:0006207">
    <property type="term" value="P:'de novo' pyrimidine nucleobase biosynthetic process"/>
    <property type="evidence" value="ECO:0007669"/>
    <property type="project" value="UniProtKB-UniRule"/>
</dbReference>
<gene>
    <name evidence="10" type="primary">pyrD</name>
    <name evidence="10" type="ORF">TR69_WS6001000340</name>
</gene>
<evidence type="ECO:0000256" key="4">
    <source>
        <dbReference type="ARBA" id="ARBA00022643"/>
    </source>
</evidence>
<dbReference type="GO" id="GO:0005737">
    <property type="term" value="C:cytoplasm"/>
    <property type="evidence" value="ECO:0007669"/>
    <property type="project" value="InterPro"/>
</dbReference>
<keyword evidence="4" id="KW-0288">FMN</keyword>
<feature type="domain" description="Dihydroorotate dehydrogenase catalytic" evidence="9">
    <location>
        <begin position="56"/>
        <end position="350"/>
    </location>
</feature>
<evidence type="ECO:0000259" key="9">
    <source>
        <dbReference type="Pfam" id="PF01180"/>
    </source>
</evidence>
<evidence type="ECO:0000256" key="1">
    <source>
        <dbReference type="ARBA" id="ARBA00001917"/>
    </source>
</evidence>
<dbReference type="PANTHER" id="PTHR48109:SF4">
    <property type="entry name" value="DIHYDROOROTATE DEHYDROGENASE (QUINONE), MITOCHONDRIAL"/>
    <property type="match status" value="1"/>
</dbReference>
<dbReference type="EMBL" id="JYNZ01000002">
    <property type="protein sequence ID" value="KXK27463.1"/>
    <property type="molecule type" value="Genomic_DNA"/>
</dbReference>
<keyword evidence="6 10" id="KW-0560">Oxidoreductase</keyword>
<dbReference type="GO" id="GO:0009220">
    <property type="term" value="P:pyrimidine ribonucleotide biosynthetic process"/>
    <property type="evidence" value="ECO:0007669"/>
    <property type="project" value="UniProtKB-UniRule"/>
</dbReference>
<accession>A0A136M0P0</accession>
<dbReference type="STRING" id="1617426.TR69_WS6001000340"/>
<comment type="caution">
    <text evidence="10">The sequence shown here is derived from an EMBL/GenBank/DDBJ whole genome shotgun (WGS) entry which is preliminary data.</text>
</comment>